<evidence type="ECO:0000313" key="7">
    <source>
        <dbReference type="Proteomes" id="UP000246036"/>
    </source>
</evidence>
<proteinExistence type="predicted"/>
<dbReference type="InterPro" id="IPR028978">
    <property type="entry name" value="Chorismate_lyase_/UTRA_dom_sf"/>
</dbReference>
<evidence type="ECO:0000256" key="1">
    <source>
        <dbReference type="ARBA" id="ARBA00023015"/>
    </source>
</evidence>
<dbReference type="Pfam" id="PF07702">
    <property type="entry name" value="UTRA"/>
    <property type="match status" value="1"/>
</dbReference>
<dbReference type="SUPFAM" id="SSF64288">
    <property type="entry name" value="Chorismate lyase-like"/>
    <property type="match status" value="1"/>
</dbReference>
<keyword evidence="2" id="KW-0238">DNA-binding</keyword>
<dbReference type="InterPro" id="IPR000524">
    <property type="entry name" value="Tscrpt_reg_HTH_GntR"/>
</dbReference>
<dbReference type="PROSITE" id="PS50949">
    <property type="entry name" value="HTH_GNTR"/>
    <property type="match status" value="1"/>
</dbReference>
<dbReference type="InterPro" id="IPR011663">
    <property type="entry name" value="UTRA"/>
</dbReference>
<evidence type="ECO:0000256" key="3">
    <source>
        <dbReference type="ARBA" id="ARBA00023163"/>
    </source>
</evidence>
<dbReference type="InterPro" id="IPR050679">
    <property type="entry name" value="Bact_HTH_transcr_reg"/>
</dbReference>
<dbReference type="Proteomes" id="UP000246036">
    <property type="component" value="Chromosome"/>
</dbReference>
<evidence type="ECO:0000259" key="5">
    <source>
        <dbReference type="PROSITE" id="PS50949"/>
    </source>
</evidence>
<feature type="domain" description="HTH gntR-type" evidence="5">
    <location>
        <begin position="3"/>
        <end position="71"/>
    </location>
</feature>
<gene>
    <name evidence="6" type="primary">treR</name>
    <name evidence="6" type="ORF">DKL58_00270</name>
</gene>
<evidence type="ECO:0000256" key="2">
    <source>
        <dbReference type="ARBA" id="ARBA00023125"/>
    </source>
</evidence>
<keyword evidence="3" id="KW-0804">Transcription</keyword>
<sequence length="244" mass="27841">MMRAKYLQIAADLTNKIKHKQYVAGDFLPSEPALSELYNVSRETIRKALNELLDAGIIQKIKGKGSVVINAARIAFPISNIESFDELNKQKQMNAATKILELKDAQMPFIIRKHLSLTETAATYVARLRLINHEPIVVDEDYILKKYVPDISLEQAKSSLYHYFEHDLGLEIDYASKTITVEPASKDVMEQLHLTDTNLVVVVRSLTYLKDTSFFQYTISQHRPDKFKFVDFAHRKAKNGGLIL</sequence>
<dbReference type="SUPFAM" id="SSF46785">
    <property type="entry name" value="Winged helix' DNA-binding domain"/>
    <property type="match status" value="1"/>
</dbReference>
<evidence type="ECO:0000313" key="6">
    <source>
        <dbReference type="EMBL" id="AWM74531.1"/>
    </source>
</evidence>
<dbReference type="Pfam" id="PF00392">
    <property type="entry name" value="GntR"/>
    <property type="match status" value="1"/>
</dbReference>
<keyword evidence="1" id="KW-0805">Transcription regulation</keyword>
<accession>A0ABN5LAU0</accession>
<dbReference type="CDD" id="cd07377">
    <property type="entry name" value="WHTH_GntR"/>
    <property type="match status" value="1"/>
</dbReference>
<dbReference type="Gene3D" id="3.40.1410.10">
    <property type="entry name" value="Chorismate lyase-like"/>
    <property type="match status" value="1"/>
</dbReference>
<dbReference type="InterPro" id="IPR012770">
    <property type="entry name" value="TreR"/>
</dbReference>
<dbReference type="SMART" id="SM00866">
    <property type="entry name" value="UTRA"/>
    <property type="match status" value="1"/>
</dbReference>
<dbReference type="SMART" id="SM00345">
    <property type="entry name" value="HTH_GNTR"/>
    <property type="match status" value="1"/>
</dbReference>
<dbReference type="NCBIfam" id="TIGR02404">
    <property type="entry name" value="trehalos_R_Bsub"/>
    <property type="match status" value="1"/>
</dbReference>
<organism evidence="6 7">
    <name type="scientific">Lactobacillus kullabergensis</name>
    <dbReference type="NCBI Taxonomy" id="1218493"/>
    <lineage>
        <taxon>Bacteria</taxon>
        <taxon>Bacillati</taxon>
        <taxon>Bacillota</taxon>
        <taxon>Bacilli</taxon>
        <taxon>Lactobacillales</taxon>
        <taxon>Lactobacillaceae</taxon>
        <taxon>Lactobacillus</taxon>
    </lineage>
</organism>
<dbReference type="PANTHER" id="PTHR44846:SF12">
    <property type="entry name" value="HTH-TYPE TRANSCRIPTIONAL REGULATOR TRER"/>
    <property type="match status" value="1"/>
</dbReference>
<dbReference type="EMBL" id="CP029477">
    <property type="protein sequence ID" value="AWM74531.1"/>
    <property type="molecule type" value="Genomic_DNA"/>
</dbReference>
<dbReference type="PRINTS" id="PR00035">
    <property type="entry name" value="HTHGNTR"/>
</dbReference>
<dbReference type="Gene3D" id="1.10.10.10">
    <property type="entry name" value="Winged helix-like DNA-binding domain superfamily/Winged helix DNA-binding domain"/>
    <property type="match status" value="1"/>
</dbReference>
<reference evidence="6 7" key="1">
    <citation type="submission" date="2018-05" db="EMBL/GenBank/DDBJ databases">
        <title>Reference genomes for bee gut microbiota database.</title>
        <authorList>
            <person name="Ellegaard K.M."/>
        </authorList>
    </citation>
    <scope>NUCLEOTIDE SEQUENCE [LARGE SCALE GENOMIC DNA]</scope>
    <source>
        <strain evidence="6 7">ESL0186</strain>
    </source>
</reference>
<keyword evidence="7" id="KW-1185">Reference proteome</keyword>
<name>A0ABN5LAU0_9LACO</name>
<dbReference type="PANTHER" id="PTHR44846">
    <property type="entry name" value="MANNOSYL-D-GLYCERATE TRANSPORT/METABOLISM SYSTEM REPRESSOR MNGR-RELATED"/>
    <property type="match status" value="1"/>
</dbReference>
<protein>
    <recommendedName>
        <fullName evidence="4">Trehalose operon repressor</fullName>
    </recommendedName>
</protein>
<dbReference type="InterPro" id="IPR036388">
    <property type="entry name" value="WH-like_DNA-bd_sf"/>
</dbReference>
<dbReference type="InterPro" id="IPR036390">
    <property type="entry name" value="WH_DNA-bd_sf"/>
</dbReference>
<evidence type="ECO:0000256" key="4">
    <source>
        <dbReference type="NCBIfam" id="TIGR02404"/>
    </source>
</evidence>